<dbReference type="InterPro" id="IPR029058">
    <property type="entry name" value="AB_hydrolase_fold"/>
</dbReference>
<gene>
    <name evidence="3" type="ORF">HDF25_000691</name>
</gene>
<dbReference type="Gene3D" id="3.40.50.1820">
    <property type="entry name" value="alpha/beta hydrolase"/>
    <property type="match status" value="1"/>
</dbReference>
<sequence>MSNTFHRVGNGPHPVIVLHGWFGDSHAFAPMEEALSGNEFTYIFMDYRGYGGMYSVTGAYTIDEIAADTLTLADSLGFDTFSLIGHSMGGMAIERVAMLAPERVRMLIPVAPVPSCGVTFDQVRQSLFDGAAESIENRKIIIDRSTGQRLSASWINWKARYSIDNSSKTAFAAYLNAWSNTNFSSGIQQAPHKVRVLIGEHDPTFNASLMRSTYLSWYPQAQLEILPNAGHYPMNEAPVALATSIENFLREI</sequence>
<feature type="domain" description="AB hydrolase-1" evidence="2">
    <location>
        <begin position="14"/>
        <end position="234"/>
    </location>
</feature>
<keyword evidence="1" id="KW-0378">Hydrolase</keyword>
<dbReference type="GO" id="GO:0016787">
    <property type="term" value="F:hydrolase activity"/>
    <property type="evidence" value="ECO:0007669"/>
    <property type="project" value="UniProtKB-KW"/>
</dbReference>
<dbReference type="Pfam" id="PF00561">
    <property type="entry name" value="Abhydrolase_1"/>
    <property type="match status" value="1"/>
</dbReference>
<protein>
    <submittedName>
        <fullName evidence="3">Pimeloyl-ACP methyl ester carboxylesterase</fullName>
    </submittedName>
</protein>
<evidence type="ECO:0000259" key="2">
    <source>
        <dbReference type="Pfam" id="PF00561"/>
    </source>
</evidence>
<dbReference type="GO" id="GO:0016020">
    <property type="term" value="C:membrane"/>
    <property type="evidence" value="ECO:0007669"/>
    <property type="project" value="TreeGrafter"/>
</dbReference>
<dbReference type="RefSeq" id="WP_184622797.1">
    <property type="nucleotide sequence ID" value="NZ_JACHCC010000002.1"/>
</dbReference>
<proteinExistence type="predicted"/>
<reference evidence="3 4" key="1">
    <citation type="submission" date="2020-08" db="EMBL/GenBank/DDBJ databases">
        <title>Genomic Encyclopedia of Type Strains, Phase IV (KMG-V): Genome sequencing to study the core and pangenomes of soil and plant-associated prokaryotes.</title>
        <authorList>
            <person name="Whitman W."/>
        </authorList>
    </citation>
    <scope>NUCLEOTIDE SEQUENCE [LARGE SCALE GENOMIC DNA]</scope>
    <source>
        <strain evidence="3 4">M2T3</strain>
    </source>
</reference>
<dbReference type="PANTHER" id="PTHR43798:SF31">
    <property type="entry name" value="AB HYDROLASE SUPERFAMILY PROTEIN YCLE"/>
    <property type="match status" value="1"/>
</dbReference>
<dbReference type="SUPFAM" id="SSF53474">
    <property type="entry name" value="alpha/beta-Hydrolases"/>
    <property type="match status" value="1"/>
</dbReference>
<evidence type="ECO:0000313" key="4">
    <source>
        <dbReference type="Proteomes" id="UP000521017"/>
    </source>
</evidence>
<dbReference type="InterPro" id="IPR050266">
    <property type="entry name" value="AB_hydrolase_sf"/>
</dbReference>
<evidence type="ECO:0000313" key="3">
    <source>
        <dbReference type="EMBL" id="MBB6498554.1"/>
    </source>
</evidence>
<dbReference type="InterPro" id="IPR000073">
    <property type="entry name" value="AB_hydrolase_1"/>
</dbReference>
<accession>A0A7X0J009</accession>
<comment type="caution">
    <text evidence="3">The sequence shown here is derived from an EMBL/GenBank/DDBJ whole genome shotgun (WGS) entry which is preliminary data.</text>
</comment>
<name>A0A7X0J009_9SPHI</name>
<dbReference type="AlphaFoldDB" id="A0A7X0J009"/>
<dbReference type="PANTHER" id="PTHR43798">
    <property type="entry name" value="MONOACYLGLYCEROL LIPASE"/>
    <property type="match status" value="1"/>
</dbReference>
<dbReference type="Proteomes" id="UP000521017">
    <property type="component" value="Unassembled WGS sequence"/>
</dbReference>
<dbReference type="EMBL" id="JACHCC010000002">
    <property type="protein sequence ID" value="MBB6498554.1"/>
    <property type="molecule type" value="Genomic_DNA"/>
</dbReference>
<evidence type="ECO:0000256" key="1">
    <source>
        <dbReference type="ARBA" id="ARBA00022801"/>
    </source>
</evidence>
<organism evidence="3 4">
    <name type="scientific">Pedobacter cryoconitis</name>
    <dbReference type="NCBI Taxonomy" id="188932"/>
    <lineage>
        <taxon>Bacteria</taxon>
        <taxon>Pseudomonadati</taxon>
        <taxon>Bacteroidota</taxon>
        <taxon>Sphingobacteriia</taxon>
        <taxon>Sphingobacteriales</taxon>
        <taxon>Sphingobacteriaceae</taxon>
        <taxon>Pedobacter</taxon>
    </lineage>
</organism>